<evidence type="ECO:0000259" key="5">
    <source>
        <dbReference type="PROSITE" id="PS50977"/>
    </source>
</evidence>
<dbReference type="GO" id="GO:0003677">
    <property type="term" value="F:DNA binding"/>
    <property type="evidence" value="ECO:0007669"/>
    <property type="project" value="UniProtKB-UniRule"/>
</dbReference>
<evidence type="ECO:0000256" key="1">
    <source>
        <dbReference type="ARBA" id="ARBA00023015"/>
    </source>
</evidence>
<dbReference type="Gene3D" id="1.10.10.60">
    <property type="entry name" value="Homeodomain-like"/>
    <property type="match status" value="1"/>
</dbReference>
<dbReference type="PROSITE" id="PS50977">
    <property type="entry name" value="HTH_TETR_2"/>
    <property type="match status" value="1"/>
</dbReference>
<dbReference type="RefSeq" id="WP_113949237.1">
    <property type="nucleotide sequence ID" value="NZ_QNQU01000010.1"/>
</dbReference>
<dbReference type="PANTHER" id="PTHR47506">
    <property type="entry name" value="TRANSCRIPTIONAL REGULATORY PROTEIN"/>
    <property type="match status" value="1"/>
</dbReference>
<evidence type="ECO:0000256" key="2">
    <source>
        <dbReference type="ARBA" id="ARBA00023125"/>
    </source>
</evidence>
<accession>A0A366L042</accession>
<protein>
    <submittedName>
        <fullName evidence="6">TetR/AcrR family transcriptional regulator</fullName>
    </submittedName>
</protein>
<dbReference type="InterPro" id="IPR011075">
    <property type="entry name" value="TetR_C"/>
</dbReference>
<dbReference type="SUPFAM" id="SSF46689">
    <property type="entry name" value="Homeodomain-like"/>
    <property type="match status" value="1"/>
</dbReference>
<dbReference type="SUPFAM" id="SSF48498">
    <property type="entry name" value="Tetracyclin repressor-like, C-terminal domain"/>
    <property type="match status" value="1"/>
</dbReference>
<dbReference type="PANTHER" id="PTHR47506:SF1">
    <property type="entry name" value="HTH-TYPE TRANSCRIPTIONAL REGULATOR YJDC"/>
    <property type="match status" value="1"/>
</dbReference>
<keyword evidence="3" id="KW-0804">Transcription</keyword>
<dbReference type="Proteomes" id="UP000252081">
    <property type="component" value="Unassembled WGS sequence"/>
</dbReference>
<dbReference type="EMBL" id="QNQU01000010">
    <property type="protein sequence ID" value="RBQ06674.1"/>
    <property type="molecule type" value="Genomic_DNA"/>
</dbReference>
<dbReference type="Gene3D" id="1.10.357.10">
    <property type="entry name" value="Tetracycline Repressor, domain 2"/>
    <property type="match status" value="1"/>
</dbReference>
<dbReference type="Pfam" id="PF00440">
    <property type="entry name" value="TetR_N"/>
    <property type="match status" value="1"/>
</dbReference>
<dbReference type="OrthoDB" id="9795242at2"/>
<name>A0A366L042_9SPHI</name>
<dbReference type="AlphaFoldDB" id="A0A366L042"/>
<keyword evidence="1" id="KW-0805">Transcription regulation</keyword>
<dbReference type="InterPro" id="IPR036271">
    <property type="entry name" value="Tet_transcr_reg_TetR-rel_C_sf"/>
</dbReference>
<dbReference type="InterPro" id="IPR001647">
    <property type="entry name" value="HTH_TetR"/>
</dbReference>
<evidence type="ECO:0000313" key="6">
    <source>
        <dbReference type="EMBL" id="RBQ06674.1"/>
    </source>
</evidence>
<feature type="domain" description="HTH tetR-type" evidence="5">
    <location>
        <begin position="6"/>
        <end position="66"/>
    </location>
</feature>
<dbReference type="PRINTS" id="PR00455">
    <property type="entry name" value="HTHTETR"/>
</dbReference>
<dbReference type="Pfam" id="PF16925">
    <property type="entry name" value="TetR_C_13"/>
    <property type="match status" value="1"/>
</dbReference>
<evidence type="ECO:0000256" key="4">
    <source>
        <dbReference type="PROSITE-ProRule" id="PRU00335"/>
    </source>
</evidence>
<dbReference type="InterPro" id="IPR009057">
    <property type="entry name" value="Homeodomain-like_sf"/>
</dbReference>
<evidence type="ECO:0000313" key="7">
    <source>
        <dbReference type="Proteomes" id="UP000252081"/>
    </source>
</evidence>
<keyword evidence="7" id="KW-1185">Reference proteome</keyword>
<feature type="DNA-binding region" description="H-T-H motif" evidence="4">
    <location>
        <begin position="29"/>
        <end position="48"/>
    </location>
</feature>
<proteinExistence type="predicted"/>
<evidence type="ECO:0000256" key="3">
    <source>
        <dbReference type="ARBA" id="ARBA00023163"/>
    </source>
</evidence>
<reference evidence="6 7" key="1">
    <citation type="submission" date="2018-07" db="EMBL/GenBank/DDBJ databases">
        <title>A draft genome of a endophytic bacteria, a new species of Pedobacter.</title>
        <authorList>
            <person name="Zhang Z.D."/>
            <person name="Chen Z.J."/>
        </authorList>
    </citation>
    <scope>NUCLEOTIDE SEQUENCE [LARGE SCALE GENOMIC DNA]</scope>
    <source>
        <strain evidence="6 7">RS10</strain>
    </source>
</reference>
<keyword evidence="2 4" id="KW-0238">DNA-binding</keyword>
<comment type="caution">
    <text evidence="6">The sequence shown here is derived from an EMBL/GenBank/DDBJ whole genome shotgun (WGS) entry which is preliminary data.</text>
</comment>
<sequence>MARTKVFNEAEVLDRAMNLFWQKGYHATSAQDLVDGLGISRSSLYDTYGDKHSLFVMALKQYRKERIDPVIQGINSAEDIEAYIRFVFEAVKEDALSESRSWGCFMVNSAVELGTVDSDVAAIANDIMKDTEDIIAKAIEKGQQQGVFTKTHSARSLSRFIFNSLNGLRVTMKFDASKKMFEDIVNVCLASLKA</sequence>
<organism evidence="6 7">
    <name type="scientific">Pedobacter miscanthi</name>
    <dbReference type="NCBI Taxonomy" id="2259170"/>
    <lineage>
        <taxon>Bacteria</taxon>
        <taxon>Pseudomonadati</taxon>
        <taxon>Bacteroidota</taxon>
        <taxon>Sphingobacteriia</taxon>
        <taxon>Sphingobacteriales</taxon>
        <taxon>Sphingobacteriaceae</taxon>
        <taxon>Pedobacter</taxon>
    </lineage>
</organism>
<gene>
    <name evidence="6" type="ORF">DRW42_12875</name>
</gene>